<dbReference type="PROSITE" id="PS50853">
    <property type="entry name" value="FN3"/>
    <property type="match status" value="1"/>
</dbReference>
<dbReference type="InterPro" id="IPR013783">
    <property type="entry name" value="Ig-like_fold"/>
</dbReference>
<organism evidence="15 16">
    <name type="scientific">Pristionchus fissidentatus</name>
    <dbReference type="NCBI Taxonomy" id="1538716"/>
    <lineage>
        <taxon>Eukaryota</taxon>
        <taxon>Metazoa</taxon>
        <taxon>Ecdysozoa</taxon>
        <taxon>Nematoda</taxon>
        <taxon>Chromadorea</taxon>
        <taxon>Rhabditida</taxon>
        <taxon>Rhabditina</taxon>
        <taxon>Diplogasteromorpha</taxon>
        <taxon>Diplogasteroidea</taxon>
        <taxon>Neodiplogasteridae</taxon>
        <taxon>Pristionchus</taxon>
    </lineage>
</organism>
<keyword evidence="16" id="KW-1185">Reference proteome</keyword>
<feature type="region of interest" description="Disordered" evidence="10">
    <location>
        <begin position="246"/>
        <end position="266"/>
    </location>
</feature>
<evidence type="ECO:0000256" key="10">
    <source>
        <dbReference type="SAM" id="MobiDB-lite"/>
    </source>
</evidence>
<evidence type="ECO:0000256" key="2">
    <source>
        <dbReference type="ARBA" id="ARBA00022490"/>
    </source>
</evidence>
<proteinExistence type="predicted"/>
<feature type="domain" description="Fibronectin type-III" evidence="13">
    <location>
        <begin position="489"/>
        <end position="584"/>
    </location>
</feature>
<dbReference type="SUPFAM" id="SSF57845">
    <property type="entry name" value="B-box zinc-binding domain"/>
    <property type="match status" value="1"/>
</dbReference>
<dbReference type="Gene3D" id="1.20.5.170">
    <property type="match status" value="1"/>
</dbReference>
<dbReference type="GO" id="GO:0007411">
    <property type="term" value="P:axon guidance"/>
    <property type="evidence" value="ECO:0007669"/>
    <property type="project" value="TreeGrafter"/>
</dbReference>
<dbReference type="SMART" id="SM00449">
    <property type="entry name" value="SPRY"/>
    <property type="match status" value="1"/>
</dbReference>
<dbReference type="Gene3D" id="2.60.120.920">
    <property type="match status" value="1"/>
</dbReference>
<dbReference type="InterPro" id="IPR013083">
    <property type="entry name" value="Znf_RING/FYVE/PHD"/>
</dbReference>
<evidence type="ECO:0000313" key="16">
    <source>
        <dbReference type="Proteomes" id="UP001432322"/>
    </source>
</evidence>
<feature type="coiled-coil region" evidence="9">
    <location>
        <begin position="363"/>
        <end position="390"/>
    </location>
</feature>
<keyword evidence="4 8" id="KW-0863">Zinc-finger</keyword>
<evidence type="ECO:0000256" key="9">
    <source>
        <dbReference type="SAM" id="Coils"/>
    </source>
</evidence>
<dbReference type="InterPro" id="IPR017907">
    <property type="entry name" value="Znf_RING_CS"/>
</dbReference>
<dbReference type="InterPro" id="IPR001870">
    <property type="entry name" value="B30.2/SPRY"/>
</dbReference>
<name>A0AAV5UQD4_9BILA</name>
<dbReference type="SMART" id="SM00060">
    <property type="entry name" value="FN3"/>
    <property type="match status" value="1"/>
</dbReference>
<dbReference type="Pfam" id="PF00622">
    <property type="entry name" value="SPRY"/>
    <property type="match status" value="1"/>
</dbReference>
<keyword evidence="7" id="KW-0206">Cytoskeleton</keyword>
<dbReference type="Gene3D" id="4.10.830.40">
    <property type="match status" value="1"/>
</dbReference>
<dbReference type="InterPro" id="IPR043136">
    <property type="entry name" value="B30.2/SPRY_sf"/>
</dbReference>
<dbReference type="SUPFAM" id="SSF57850">
    <property type="entry name" value="RING/U-box"/>
    <property type="match status" value="1"/>
</dbReference>
<dbReference type="AlphaFoldDB" id="A0AAV5UQD4"/>
<dbReference type="SUPFAM" id="SSF49899">
    <property type="entry name" value="Concanavalin A-like lectins/glucanases"/>
    <property type="match status" value="1"/>
</dbReference>
<dbReference type="InterPro" id="IPR003877">
    <property type="entry name" value="SPRY_dom"/>
</dbReference>
<evidence type="ECO:0000256" key="5">
    <source>
        <dbReference type="ARBA" id="ARBA00022833"/>
    </source>
</evidence>
<keyword evidence="5" id="KW-0862">Zinc</keyword>
<evidence type="ECO:0000259" key="13">
    <source>
        <dbReference type="PROSITE" id="PS50853"/>
    </source>
</evidence>
<comment type="subcellular location">
    <subcellularLocation>
        <location evidence="1">Cytoplasm</location>
        <location evidence="1">Cytoskeleton</location>
    </subcellularLocation>
</comment>
<evidence type="ECO:0000313" key="15">
    <source>
        <dbReference type="EMBL" id="GMT09316.1"/>
    </source>
</evidence>
<dbReference type="Proteomes" id="UP001432322">
    <property type="component" value="Unassembled WGS sequence"/>
</dbReference>
<keyword evidence="2" id="KW-0963">Cytoplasm</keyword>
<evidence type="ECO:0000256" key="6">
    <source>
        <dbReference type="ARBA" id="ARBA00023054"/>
    </source>
</evidence>
<dbReference type="GO" id="GO:0043005">
    <property type="term" value="C:neuron projection"/>
    <property type="evidence" value="ECO:0007669"/>
    <property type="project" value="TreeGrafter"/>
</dbReference>
<dbReference type="PROSITE" id="PS00518">
    <property type="entry name" value="ZF_RING_1"/>
    <property type="match status" value="1"/>
</dbReference>
<feature type="domain" description="B30.2/SPRY" evidence="12">
    <location>
        <begin position="566"/>
        <end position="756"/>
    </location>
</feature>
<dbReference type="InterPro" id="IPR003961">
    <property type="entry name" value="FN3_dom"/>
</dbReference>
<evidence type="ECO:0000256" key="1">
    <source>
        <dbReference type="ARBA" id="ARBA00004245"/>
    </source>
</evidence>
<accession>A0AAV5UQD4</accession>
<dbReference type="InterPro" id="IPR003649">
    <property type="entry name" value="Bbox_C"/>
</dbReference>
<dbReference type="CDD" id="cd19764">
    <property type="entry name" value="Bbox2_TRIM9-like"/>
    <property type="match status" value="1"/>
</dbReference>
<dbReference type="PANTHER" id="PTHR24099">
    <property type="entry name" value="E3 UBIQUITIN-PROTEIN LIGASE TRIM36-RELATED"/>
    <property type="match status" value="1"/>
</dbReference>
<dbReference type="InterPro" id="IPR036116">
    <property type="entry name" value="FN3_sf"/>
</dbReference>
<feature type="domain" description="COS" evidence="14">
    <location>
        <begin position="413"/>
        <end position="472"/>
    </location>
</feature>
<dbReference type="InterPro" id="IPR017903">
    <property type="entry name" value="COS_domain"/>
</dbReference>
<keyword evidence="6 9" id="KW-0175">Coiled coil</keyword>
<comment type="caution">
    <text evidence="15">The sequence shown here is derived from an EMBL/GenBank/DDBJ whole genome shotgun (WGS) entry which is preliminary data.</text>
</comment>
<keyword evidence="3" id="KW-0479">Metal-binding</keyword>
<dbReference type="PROSITE" id="PS51262">
    <property type="entry name" value="COS"/>
    <property type="match status" value="1"/>
</dbReference>
<dbReference type="FunFam" id="2.60.40.10:FF:000178">
    <property type="entry name" value="E3 ubiquitin-protein ligase TRIM9 isoform X1"/>
    <property type="match status" value="1"/>
</dbReference>
<dbReference type="Gene3D" id="2.60.40.10">
    <property type="entry name" value="Immunoglobulins"/>
    <property type="match status" value="1"/>
</dbReference>
<dbReference type="InterPro" id="IPR000315">
    <property type="entry name" value="Znf_B-box"/>
</dbReference>
<evidence type="ECO:0000259" key="12">
    <source>
        <dbReference type="PROSITE" id="PS50188"/>
    </source>
</evidence>
<dbReference type="GO" id="GO:0005856">
    <property type="term" value="C:cytoskeleton"/>
    <property type="evidence" value="ECO:0007669"/>
    <property type="project" value="UniProtKB-SubCell"/>
</dbReference>
<dbReference type="Pfam" id="PF00041">
    <property type="entry name" value="fn3"/>
    <property type="match status" value="1"/>
</dbReference>
<dbReference type="CDD" id="cd00063">
    <property type="entry name" value="FN3"/>
    <property type="match status" value="1"/>
</dbReference>
<evidence type="ECO:0000256" key="8">
    <source>
        <dbReference type="PROSITE-ProRule" id="PRU00024"/>
    </source>
</evidence>
<evidence type="ECO:0000256" key="4">
    <source>
        <dbReference type="ARBA" id="ARBA00022771"/>
    </source>
</evidence>
<dbReference type="PANTHER" id="PTHR24099:SF15">
    <property type="entry name" value="E3 UBIQUITIN-PROTEIN LIGASE TRIM9"/>
    <property type="match status" value="1"/>
</dbReference>
<evidence type="ECO:0000256" key="7">
    <source>
        <dbReference type="ARBA" id="ARBA00023212"/>
    </source>
</evidence>
<dbReference type="Gene3D" id="3.30.40.10">
    <property type="entry name" value="Zinc/RING finger domain, C3HC4 (zinc finger)"/>
    <property type="match status" value="1"/>
</dbReference>
<feature type="compositionally biased region" description="Pro residues" evidence="10">
    <location>
        <begin position="251"/>
        <end position="260"/>
    </location>
</feature>
<sequence length="759" mass="82651">MEEELRCSHCRRFFEDPILLICGHSYCRCCALKVSQSPSLLRPTTPGAHHHHHASTLALSVASSPISPQPSSSSGASDTVSLCDQESDKMSIISESDSGVIVSSSSRSSRPSSMVGPPLASLSRLPNILTPSASGLQVGCMTCHKTTYFVDESAIVSAPGNIAVRNLVLRYAGAQPSCSTPTPPAPAPGEAPPPASKCDFCMDAAERAAAAVRCNDCSYNYCAGCLDALHPARGPFADHKIVAAPGAAPRRPLPPPPPSAPGADEARCTTHRAEPLTMFCAACKILVCCRCLQDARHTNHDIQALPATSKSQKAELTSTLSQLGDKVKTAKGDIGKLKTLQEALNGNANDFKSGVCIQIDAIIEELQKRKERLMRTVDDERDRKKRILREQISRCNTHLSRTTALIQFCIELLKEPDPAAYLQISAALIQRSNTADFLWLNDMKTKPEVDGEIVLNLDTKHLQYAIQTLDFAQLKGILKIPTRGDYSQVPSPPIIDAASCSAENNSVTVVWRPRHDGCGIDGYVLEIDNGRDEGCYKEVYSGPEIMCTLDGLHFNTIYSARVKAYNAAGESLYSEPIGLGTASVAWFQLTKSASQREICLSNESHTLTATTIDYQTILGSVAFSKGIHYWEISVDRFEGNADIVVGVARNVVNRNLMLGKDLHGWSMYVDEKRSWYYHNDEHEGRVEGGVRKGDVIGVRLDCDRGTLDFTINDRKRISKTGSFAFTTMPRLRYYPAFSINCKAAITVHTAIPSPSSDSE</sequence>
<evidence type="ECO:0000259" key="14">
    <source>
        <dbReference type="PROSITE" id="PS51262"/>
    </source>
</evidence>
<dbReference type="SUPFAM" id="SSF49265">
    <property type="entry name" value="Fibronectin type III"/>
    <property type="match status" value="1"/>
</dbReference>
<dbReference type="GO" id="GO:0008270">
    <property type="term" value="F:zinc ion binding"/>
    <property type="evidence" value="ECO:0007669"/>
    <property type="project" value="UniProtKB-KW"/>
</dbReference>
<dbReference type="Gene3D" id="3.30.160.60">
    <property type="entry name" value="Classic Zinc Finger"/>
    <property type="match status" value="1"/>
</dbReference>
<dbReference type="EMBL" id="BTSY01000001">
    <property type="protein sequence ID" value="GMT09316.1"/>
    <property type="molecule type" value="Genomic_DNA"/>
</dbReference>
<evidence type="ECO:0008006" key="17">
    <source>
        <dbReference type="Google" id="ProtNLM"/>
    </source>
</evidence>
<dbReference type="PROSITE" id="PS50119">
    <property type="entry name" value="ZF_BBOX"/>
    <property type="match status" value="1"/>
</dbReference>
<dbReference type="InterPro" id="IPR050617">
    <property type="entry name" value="E3_ligase_FN3/SPRY"/>
</dbReference>
<feature type="domain" description="B box-type" evidence="11">
    <location>
        <begin position="263"/>
        <end position="305"/>
    </location>
</feature>
<dbReference type="SMART" id="SM00336">
    <property type="entry name" value="BBOX"/>
    <property type="match status" value="2"/>
</dbReference>
<dbReference type="SMART" id="SM00502">
    <property type="entry name" value="BBC"/>
    <property type="match status" value="1"/>
</dbReference>
<evidence type="ECO:0000256" key="3">
    <source>
        <dbReference type="ARBA" id="ARBA00022723"/>
    </source>
</evidence>
<reference evidence="15" key="1">
    <citation type="submission" date="2023-10" db="EMBL/GenBank/DDBJ databases">
        <title>Genome assembly of Pristionchus species.</title>
        <authorList>
            <person name="Yoshida K."/>
            <person name="Sommer R.J."/>
        </authorList>
    </citation>
    <scope>NUCLEOTIDE SEQUENCE</scope>
    <source>
        <strain evidence="15">RS5133</strain>
    </source>
</reference>
<feature type="region of interest" description="Disordered" evidence="10">
    <location>
        <begin position="94"/>
        <end position="117"/>
    </location>
</feature>
<dbReference type="CDD" id="cd12889">
    <property type="entry name" value="SPRY_PRY_TRIM67_9"/>
    <property type="match status" value="1"/>
</dbReference>
<protein>
    <recommendedName>
        <fullName evidence="17">E3 ubiquitin-protein ligase TRIM9</fullName>
    </recommendedName>
</protein>
<dbReference type="InterPro" id="IPR013320">
    <property type="entry name" value="ConA-like_dom_sf"/>
</dbReference>
<dbReference type="Pfam" id="PF00643">
    <property type="entry name" value="zf-B_box"/>
    <property type="match status" value="1"/>
</dbReference>
<dbReference type="PROSITE" id="PS50188">
    <property type="entry name" value="B302_SPRY"/>
    <property type="match status" value="1"/>
</dbReference>
<evidence type="ECO:0000259" key="11">
    <source>
        <dbReference type="PROSITE" id="PS50119"/>
    </source>
</evidence>
<gene>
    <name evidence="15" type="ORF">PFISCL1PPCAC_613</name>
</gene>